<sequence length="499" mass="55734">MKLSKEVPNSTSYQHLPAKVLQIGEGNFLRGFIDWMIQEMNKQGVFNGSVIAVQPTPHGKVLPKLAAQDYLYTAVLRGRKNGETVDYYEVISSISGGINPYSEWPAMKRAVESADLQIIVSNTTEAGIVYQEEAYDGDASPLSYPGKLAALLHHRFTYYEGAGDKGLYILPCELIEENGKKLKSIVHKVAEDWGYSEAFFEWLDHSNVFCDTLVDRIVTGFPRGQESEYRERLGYEDELITVGEPYHLFAIEGDERFKEIFPLHEAGLNVKWGGVQEQRDLKVGLLNGPHTLMTPVGYLAGADTVLDVMTTPSLRSFVEQGFLDIQDALPMEEEVKKEFTSGVVDRFLNPYNKHFLLDIGMNSFFKYTSRLLPRLKTHAVRGELPETLVLALAALLVYYKPVRITEKGLIAERGGEEYETRENSVVNTLLLDTWQAIEEGRITILSAVRSILSCEDIWGEDLDALEGLAEQVAAHIETILIEGMDAAVKKVVGSGSVKS</sequence>
<organism evidence="6 7">
    <name type="scientific">Rossellomorea marisflavi</name>
    <dbReference type="NCBI Taxonomy" id="189381"/>
    <lineage>
        <taxon>Bacteria</taxon>
        <taxon>Bacillati</taxon>
        <taxon>Bacillota</taxon>
        <taxon>Bacilli</taxon>
        <taxon>Bacillales</taxon>
        <taxon>Bacillaceae</taxon>
        <taxon>Rossellomorea</taxon>
    </lineage>
</organism>
<dbReference type="GO" id="GO:0019592">
    <property type="term" value="P:mannitol catabolic process"/>
    <property type="evidence" value="ECO:0007669"/>
    <property type="project" value="TreeGrafter"/>
</dbReference>
<dbReference type="RefSeq" id="WP_053429637.1">
    <property type="nucleotide sequence ID" value="NZ_JAUKEI010000004.1"/>
</dbReference>
<keyword evidence="1" id="KW-0560">Oxidoreductase</keyword>
<dbReference type="InterPro" id="IPR013131">
    <property type="entry name" value="Mannitol_DH_N"/>
</dbReference>
<reference evidence="7" key="1">
    <citation type="submission" date="2015-07" db="EMBL/GenBank/DDBJ databases">
        <title>Fjat-14235 jcm11544.</title>
        <authorList>
            <person name="Liu B."/>
            <person name="Wang J."/>
            <person name="Zhu Y."/>
            <person name="Liu G."/>
            <person name="Chen Q."/>
            <person name="Chen Z."/>
            <person name="Lan J."/>
            <person name="Che J."/>
            <person name="Ge C."/>
            <person name="Shi H."/>
            <person name="Pan Z."/>
            <person name="Liu X."/>
        </authorList>
    </citation>
    <scope>NUCLEOTIDE SEQUENCE [LARGE SCALE GENOMIC DNA]</scope>
    <source>
        <strain evidence="7">JCM 11544</strain>
    </source>
</reference>
<evidence type="ECO:0000256" key="3">
    <source>
        <dbReference type="ARBA" id="ARBA00048615"/>
    </source>
</evidence>
<keyword evidence="2" id="KW-0520">NAD</keyword>
<gene>
    <name evidence="6" type="ORF">AF331_19370</name>
</gene>
<dbReference type="InterPro" id="IPR013118">
    <property type="entry name" value="Mannitol_DH_C"/>
</dbReference>
<evidence type="ECO:0000256" key="1">
    <source>
        <dbReference type="ARBA" id="ARBA00023002"/>
    </source>
</evidence>
<accession>A0A0M0G099</accession>
<dbReference type="NCBIfam" id="NF002969">
    <property type="entry name" value="PRK03643.1"/>
    <property type="match status" value="1"/>
</dbReference>
<dbReference type="GO" id="GO:0005829">
    <property type="term" value="C:cytosol"/>
    <property type="evidence" value="ECO:0007669"/>
    <property type="project" value="TreeGrafter"/>
</dbReference>
<dbReference type="Gene3D" id="1.10.1040.10">
    <property type="entry name" value="N-(1-d-carboxylethyl)-l-norvaline Dehydrogenase, domain 2"/>
    <property type="match status" value="1"/>
</dbReference>
<dbReference type="PANTHER" id="PTHR30524">
    <property type="entry name" value="MANNITOL-1-PHOSPHATE 5-DEHYDROGENASE"/>
    <property type="match status" value="1"/>
</dbReference>
<keyword evidence="7" id="KW-1185">Reference proteome</keyword>
<protein>
    <recommendedName>
        <fullName evidence="8">Tagaturonate reductase</fullName>
    </recommendedName>
</protein>
<evidence type="ECO:0000313" key="6">
    <source>
        <dbReference type="EMBL" id="KON83002.1"/>
    </source>
</evidence>
<dbReference type="Gene3D" id="3.40.50.720">
    <property type="entry name" value="NAD(P)-binding Rossmann-like Domain"/>
    <property type="match status" value="1"/>
</dbReference>
<dbReference type="PANTHER" id="PTHR30524:SF0">
    <property type="entry name" value="ALTRONATE OXIDOREDUCTASE-RELATED"/>
    <property type="match status" value="1"/>
</dbReference>
<feature type="domain" description="Mannitol dehydrogenase C-terminal" evidence="5">
    <location>
        <begin position="281"/>
        <end position="479"/>
    </location>
</feature>
<dbReference type="SUPFAM" id="SSF48179">
    <property type="entry name" value="6-phosphogluconate dehydrogenase C-terminal domain-like"/>
    <property type="match status" value="1"/>
</dbReference>
<comment type="caution">
    <text evidence="6">The sequence shown here is derived from an EMBL/GenBank/DDBJ whole genome shotgun (WGS) entry which is preliminary data.</text>
</comment>
<dbReference type="GO" id="GO:0008926">
    <property type="term" value="F:mannitol-1-phosphate 5-dehydrogenase activity"/>
    <property type="evidence" value="ECO:0007669"/>
    <property type="project" value="UniProtKB-EC"/>
</dbReference>
<dbReference type="Pfam" id="PF08125">
    <property type="entry name" value="Mannitol_dh_C"/>
    <property type="match status" value="1"/>
</dbReference>
<dbReference type="Pfam" id="PF01232">
    <property type="entry name" value="Mannitol_dh"/>
    <property type="match status" value="1"/>
</dbReference>
<comment type="catalytic activity">
    <reaction evidence="3">
        <text>D-mannitol 1-phosphate + NAD(+) = beta-D-fructose 6-phosphate + NADH + H(+)</text>
        <dbReference type="Rhea" id="RHEA:19661"/>
        <dbReference type="ChEBI" id="CHEBI:15378"/>
        <dbReference type="ChEBI" id="CHEBI:57540"/>
        <dbReference type="ChEBI" id="CHEBI:57634"/>
        <dbReference type="ChEBI" id="CHEBI:57945"/>
        <dbReference type="ChEBI" id="CHEBI:61381"/>
        <dbReference type="EC" id="1.1.1.17"/>
    </reaction>
</comment>
<feature type="domain" description="Mannitol dehydrogenase N-terminal" evidence="4">
    <location>
        <begin position="19"/>
        <end position="254"/>
    </location>
</feature>
<dbReference type="InterPro" id="IPR036291">
    <property type="entry name" value="NAD(P)-bd_dom_sf"/>
</dbReference>
<dbReference type="InterPro" id="IPR008927">
    <property type="entry name" value="6-PGluconate_DH-like_C_sf"/>
</dbReference>
<name>A0A0M0G099_9BACI</name>
<dbReference type="EMBL" id="LGUE01000008">
    <property type="protein sequence ID" value="KON83002.1"/>
    <property type="molecule type" value="Genomic_DNA"/>
</dbReference>
<dbReference type="AlphaFoldDB" id="A0A0M0G099"/>
<dbReference type="PATRIC" id="fig|189381.12.peg.3390"/>
<evidence type="ECO:0000259" key="5">
    <source>
        <dbReference type="Pfam" id="PF08125"/>
    </source>
</evidence>
<proteinExistence type="predicted"/>
<dbReference type="OrthoDB" id="9768714at2"/>
<dbReference type="InterPro" id="IPR013328">
    <property type="entry name" value="6PGD_dom2"/>
</dbReference>
<dbReference type="SUPFAM" id="SSF51735">
    <property type="entry name" value="NAD(P)-binding Rossmann-fold domains"/>
    <property type="match status" value="1"/>
</dbReference>
<evidence type="ECO:0000256" key="2">
    <source>
        <dbReference type="ARBA" id="ARBA00023027"/>
    </source>
</evidence>
<evidence type="ECO:0008006" key="8">
    <source>
        <dbReference type="Google" id="ProtNLM"/>
    </source>
</evidence>
<dbReference type="STRING" id="189381.GCA_900166615_00346"/>
<evidence type="ECO:0000259" key="4">
    <source>
        <dbReference type="Pfam" id="PF01232"/>
    </source>
</evidence>
<evidence type="ECO:0000313" key="7">
    <source>
        <dbReference type="Proteomes" id="UP000037405"/>
    </source>
</evidence>
<dbReference type="Proteomes" id="UP000037405">
    <property type="component" value="Unassembled WGS sequence"/>
</dbReference>